<evidence type="ECO:0000256" key="3">
    <source>
        <dbReference type="ARBA" id="ARBA00023002"/>
    </source>
</evidence>
<dbReference type="SUPFAM" id="SSF52218">
    <property type="entry name" value="Flavoproteins"/>
    <property type="match status" value="1"/>
</dbReference>
<dbReference type="InterPro" id="IPR023048">
    <property type="entry name" value="NADH:quinone_OxRdtase_FMN_depd"/>
</dbReference>
<keyword evidence="3 6" id="KW-0560">Oxidoreductase</keyword>
<feature type="domain" description="Flavodoxin-like fold" evidence="7">
    <location>
        <begin position="7"/>
        <end position="195"/>
    </location>
</feature>
<evidence type="ECO:0000259" key="7">
    <source>
        <dbReference type="Pfam" id="PF02525"/>
    </source>
</evidence>
<keyword evidence="2 6" id="KW-0288">FMN</keyword>
<accession>A0ABP7K5W0</accession>
<evidence type="ECO:0000256" key="2">
    <source>
        <dbReference type="ARBA" id="ARBA00022643"/>
    </source>
</evidence>
<keyword evidence="9" id="KW-1185">Reference proteome</keyword>
<evidence type="ECO:0000256" key="5">
    <source>
        <dbReference type="ARBA" id="ARBA00048542"/>
    </source>
</evidence>
<dbReference type="EC" id="1.7.1.17" evidence="6"/>
<dbReference type="PANTHER" id="PTHR43741:SF4">
    <property type="entry name" value="FMN-DEPENDENT NADH:QUINONE OXIDOREDUCTASE"/>
    <property type="match status" value="1"/>
</dbReference>
<dbReference type="HAMAP" id="MF_01216">
    <property type="entry name" value="Azoreductase_type1"/>
    <property type="match status" value="1"/>
</dbReference>
<sequence length="237" mass="25973">MAHERLRLLHLDSSAGPADESLTRRLTALFAETWRTHHGADGYRHRDLAADPVPPVGPAHVALGRRLERVGVVPPEAVGRLTGTAEERREWDLTLPLVRDLRSADTVLLGVPMYNFSVPAALKAWIDRVTFPGALLDAETGGSVLRDTRVVVVMARGGAYGPGTPREGFDFQRPYLRAYFTEYGVAEENLHFVQAEMALAGIAPALARFRESAEASFAAARDRVIELAGRAPVPLYR</sequence>
<comment type="cofactor">
    <cofactor evidence="6">
        <name>FMN</name>
        <dbReference type="ChEBI" id="CHEBI:58210"/>
    </cofactor>
    <text evidence="6">Binds 1 FMN per subunit.</text>
</comment>
<organism evidence="8 9">
    <name type="scientific">Streptomyces lannensis</name>
    <dbReference type="NCBI Taxonomy" id="766498"/>
    <lineage>
        <taxon>Bacteria</taxon>
        <taxon>Bacillati</taxon>
        <taxon>Actinomycetota</taxon>
        <taxon>Actinomycetes</taxon>
        <taxon>Kitasatosporales</taxon>
        <taxon>Streptomycetaceae</taxon>
        <taxon>Streptomyces</taxon>
    </lineage>
</organism>
<feature type="binding site" evidence="6">
    <location>
        <position position="14"/>
    </location>
    <ligand>
        <name>FMN</name>
        <dbReference type="ChEBI" id="CHEBI:58210"/>
    </ligand>
</feature>
<dbReference type="PANTHER" id="PTHR43741">
    <property type="entry name" value="FMN-DEPENDENT NADH-AZOREDUCTASE 1"/>
    <property type="match status" value="1"/>
</dbReference>
<comment type="similarity">
    <text evidence="6">Belongs to the azoreductase type 1 family.</text>
</comment>
<dbReference type="EC" id="1.6.5.-" evidence="6"/>
<proteinExistence type="inferred from homology"/>
<dbReference type="Gene3D" id="3.40.50.360">
    <property type="match status" value="1"/>
</dbReference>
<comment type="function">
    <text evidence="6">Quinone reductase that provides resistance to thiol-specific stress caused by electrophilic quinones.</text>
</comment>
<evidence type="ECO:0000313" key="8">
    <source>
        <dbReference type="EMBL" id="GAA3865138.1"/>
    </source>
</evidence>
<gene>
    <name evidence="6" type="primary">azoR</name>
    <name evidence="8" type="ORF">GCM10022207_31980</name>
</gene>
<evidence type="ECO:0000256" key="1">
    <source>
        <dbReference type="ARBA" id="ARBA00022630"/>
    </source>
</evidence>
<evidence type="ECO:0000313" key="9">
    <source>
        <dbReference type="Proteomes" id="UP001501563"/>
    </source>
</evidence>
<keyword evidence="4 6" id="KW-0520">NAD</keyword>
<keyword evidence="1 6" id="KW-0285">Flavoprotein</keyword>
<dbReference type="EMBL" id="BAAAZA010000007">
    <property type="protein sequence ID" value="GAA3865138.1"/>
    <property type="molecule type" value="Genomic_DNA"/>
</dbReference>
<evidence type="ECO:0000256" key="4">
    <source>
        <dbReference type="ARBA" id="ARBA00023027"/>
    </source>
</evidence>
<comment type="catalytic activity">
    <reaction evidence="6">
        <text>2 a quinone + NADH + H(+) = 2 a 1,4-benzosemiquinone + NAD(+)</text>
        <dbReference type="Rhea" id="RHEA:65952"/>
        <dbReference type="ChEBI" id="CHEBI:15378"/>
        <dbReference type="ChEBI" id="CHEBI:57540"/>
        <dbReference type="ChEBI" id="CHEBI:57945"/>
        <dbReference type="ChEBI" id="CHEBI:132124"/>
        <dbReference type="ChEBI" id="CHEBI:134225"/>
    </reaction>
</comment>
<evidence type="ECO:0000256" key="6">
    <source>
        <dbReference type="HAMAP-Rule" id="MF_01216"/>
    </source>
</evidence>
<comment type="caution">
    <text evidence="8">The sequence shown here is derived from an EMBL/GenBank/DDBJ whole genome shotgun (WGS) entry which is preliminary data.</text>
</comment>
<comment type="subunit">
    <text evidence="6">Homodimer.</text>
</comment>
<comment type="catalytic activity">
    <reaction evidence="5">
        <text>N,N-dimethyl-1,4-phenylenediamine + anthranilate + 2 NAD(+) = 2-(4-dimethylaminophenyl)diazenylbenzoate + 2 NADH + 2 H(+)</text>
        <dbReference type="Rhea" id="RHEA:55872"/>
        <dbReference type="ChEBI" id="CHEBI:15378"/>
        <dbReference type="ChEBI" id="CHEBI:15783"/>
        <dbReference type="ChEBI" id="CHEBI:16567"/>
        <dbReference type="ChEBI" id="CHEBI:57540"/>
        <dbReference type="ChEBI" id="CHEBI:57945"/>
        <dbReference type="ChEBI" id="CHEBI:71579"/>
        <dbReference type="EC" id="1.7.1.17"/>
    </reaction>
    <physiologicalReaction direction="right-to-left" evidence="5">
        <dbReference type="Rhea" id="RHEA:55874"/>
    </physiologicalReaction>
</comment>
<comment type="caution">
    <text evidence="6">Lacks conserved residue(s) required for the propagation of feature annotation.</text>
</comment>
<protein>
    <recommendedName>
        <fullName evidence="6">FMN dependent NADH:quinone oxidoreductase</fullName>
        <ecNumber evidence="6">1.6.5.-</ecNumber>
    </recommendedName>
    <alternativeName>
        <fullName evidence="6">Azo-dye reductase</fullName>
    </alternativeName>
    <alternativeName>
        <fullName evidence="6">FMN-dependent NADH-azo compound oxidoreductase</fullName>
    </alternativeName>
    <alternativeName>
        <fullName evidence="6">FMN-dependent NADH-azoreductase</fullName>
        <ecNumber evidence="6">1.7.1.17</ecNumber>
    </alternativeName>
</protein>
<dbReference type="Pfam" id="PF02525">
    <property type="entry name" value="Flavodoxin_2"/>
    <property type="match status" value="1"/>
</dbReference>
<dbReference type="Proteomes" id="UP001501563">
    <property type="component" value="Unassembled WGS sequence"/>
</dbReference>
<name>A0ABP7K5W0_9ACTN</name>
<dbReference type="InterPro" id="IPR003680">
    <property type="entry name" value="Flavodoxin_fold"/>
</dbReference>
<feature type="binding site" evidence="6">
    <location>
        <begin position="113"/>
        <end position="116"/>
    </location>
    <ligand>
        <name>FMN</name>
        <dbReference type="ChEBI" id="CHEBI:58210"/>
    </ligand>
</feature>
<dbReference type="InterPro" id="IPR029039">
    <property type="entry name" value="Flavoprotein-like_sf"/>
</dbReference>
<dbReference type="RefSeq" id="WP_345548805.1">
    <property type="nucleotide sequence ID" value="NZ_BAAAZA010000007.1"/>
</dbReference>
<dbReference type="InterPro" id="IPR050104">
    <property type="entry name" value="FMN-dep_NADH:Q_OxRdtase_AzoR1"/>
</dbReference>
<comment type="function">
    <text evidence="6">Also exhibits azoreductase activity. Catalyzes the reductive cleavage of the azo bond in aromatic azo compounds to the corresponding amines.</text>
</comment>
<reference evidence="9" key="1">
    <citation type="journal article" date="2019" name="Int. J. Syst. Evol. Microbiol.">
        <title>The Global Catalogue of Microorganisms (GCM) 10K type strain sequencing project: providing services to taxonomists for standard genome sequencing and annotation.</title>
        <authorList>
            <consortium name="The Broad Institute Genomics Platform"/>
            <consortium name="The Broad Institute Genome Sequencing Center for Infectious Disease"/>
            <person name="Wu L."/>
            <person name="Ma J."/>
        </authorList>
    </citation>
    <scope>NUCLEOTIDE SEQUENCE [LARGE SCALE GENOMIC DNA]</scope>
    <source>
        <strain evidence="9">JCM 16578</strain>
    </source>
</reference>